<dbReference type="EMBL" id="WIGO01000379">
    <property type="protein sequence ID" value="KAF6814522.1"/>
    <property type="molecule type" value="Genomic_DNA"/>
</dbReference>
<reference evidence="3" key="1">
    <citation type="journal article" date="2020" name="Phytopathology">
        <title>Genome Sequence Resources of Colletotrichum truncatum, C. plurivorum, C. musicola, and C. sojae: Four Species Pathogenic to Soybean (Glycine max).</title>
        <authorList>
            <person name="Rogerio F."/>
            <person name="Boufleur T.R."/>
            <person name="Ciampi-Guillardi M."/>
            <person name="Sukno S.A."/>
            <person name="Thon M.R."/>
            <person name="Massola Junior N.S."/>
            <person name="Baroncelli R."/>
        </authorList>
    </citation>
    <scope>NUCLEOTIDE SEQUENCE</scope>
    <source>
        <strain evidence="3">LFN00145</strain>
    </source>
</reference>
<evidence type="ECO:0000313" key="4">
    <source>
        <dbReference type="Proteomes" id="UP000654918"/>
    </source>
</evidence>
<evidence type="ECO:0000259" key="2">
    <source>
        <dbReference type="Pfam" id="PF22893"/>
    </source>
</evidence>
<name>A0A8H6JKC0_9PEZI</name>
<organism evidence="3 4">
    <name type="scientific">Colletotrichum plurivorum</name>
    <dbReference type="NCBI Taxonomy" id="2175906"/>
    <lineage>
        <taxon>Eukaryota</taxon>
        <taxon>Fungi</taxon>
        <taxon>Dikarya</taxon>
        <taxon>Ascomycota</taxon>
        <taxon>Pezizomycotina</taxon>
        <taxon>Sordariomycetes</taxon>
        <taxon>Hypocreomycetidae</taxon>
        <taxon>Glomerellales</taxon>
        <taxon>Glomerellaceae</taxon>
        <taxon>Colletotrichum</taxon>
        <taxon>Colletotrichum orchidearum species complex</taxon>
    </lineage>
</organism>
<proteinExistence type="predicted"/>
<dbReference type="Proteomes" id="UP000654918">
    <property type="component" value="Unassembled WGS sequence"/>
</dbReference>
<feature type="compositionally biased region" description="Polar residues" evidence="1">
    <location>
        <begin position="625"/>
        <end position="637"/>
    </location>
</feature>
<keyword evidence="4" id="KW-1185">Reference proteome</keyword>
<feature type="compositionally biased region" description="Polar residues" evidence="1">
    <location>
        <begin position="393"/>
        <end position="403"/>
    </location>
</feature>
<evidence type="ECO:0000256" key="1">
    <source>
        <dbReference type="SAM" id="MobiDB-lite"/>
    </source>
</evidence>
<feature type="region of interest" description="Disordered" evidence="1">
    <location>
        <begin position="372"/>
        <end position="430"/>
    </location>
</feature>
<protein>
    <submittedName>
        <fullName evidence="3">Vegetative cell wall protein gp1</fullName>
    </submittedName>
</protein>
<dbReference type="PANTHER" id="PTHR38886">
    <property type="entry name" value="SESA DOMAIN-CONTAINING PROTEIN"/>
    <property type="match status" value="1"/>
</dbReference>
<feature type="compositionally biased region" description="Polar residues" evidence="1">
    <location>
        <begin position="581"/>
        <end position="592"/>
    </location>
</feature>
<dbReference type="PANTHER" id="PTHR38886:SF1">
    <property type="entry name" value="NACHT-NTPASE AND P-LOOP NTPASES N-TERMINAL DOMAIN-CONTAINING PROTEIN"/>
    <property type="match status" value="1"/>
</dbReference>
<evidence type="ECO:0000313" key="3">
    <source>
        <dbReference type="EMBL" id="KAF6814522.1"/>
    </source>
</evidence>
<sequence length="820" mass="92337">MELAFTFGAVVDFIAVLELIQKIVAALDESRGSAKEYRDAARSLQILEWTITHVEDVYSERNPSVGHGDLRAIALCIVARIKECLEDFCDKIWKFGPSLANGGTKNVLRDAARKIQWKFKQGDVEKLHNDLSRLTMPLNMILEMTTLREVRRGHDATSKQINDSESRTTAAIQDSSKSIMEQFGAFEQLVLSKLEIMSEFGTDSNHSAIQIIRMVNAVSKDLNGIKAMLMRLERPLNEEQFIFEDVSGKAFSIHLRTITSWEAFDFIITDRFKGRKGARRIQRGHYSLQERATGRGVSRSVDWQSAFLPNQRVDMSMMYRQGQDATLTTSSASCPRCLAVSPGETGVEIQCTNCNMFFTRVVELDDAPILPFAPTPPQSAHAPGGPPFASKVNGENDNTSSNTPGRGSGGSSQPSRPSTEEESDSDDEDIQGFVRIMLISTAKNANRPASEPAETLAKVLEATSQTNLRDPEAAVVSNEAEDSVKASPEAISDDDELSEVSSESARDTTIKQKDSQPGFNYDDGMMKRGYYYSRRELSPRRYFYYENNDQEVDESPEVIEVDGRTYVLPRKTSGLYRDYSPSRSNRYSTTYTRPEYSRYTYTPRELTTPRTSEVKPRPKPRPKPATNTPAERSTPRQATEEDRKRYKIPTGYSLKHWDPTEEPILLMGSVFDSNSLGKWIYDWTVFHHGPATPVTDLAAELWLLLIQLAGKVKRADETIERVRNSESKEILEDFVDSGERLFDKLRKLLKAAEAPMLKSSRKSGGKLSGTLLKRSGVEFVETIFGREKELDKTERLMQGIRIYNLRFDAHCEEILKSPTA</sequence>
<comment type="caution">
    <text evidence="3">The sequence shown here is derived from an EMBL/GenBank/DDBJ whole genome shotgun (WGS) entry which is preliminary data.</text>
</comment>
<feature type="region of interest" description="Disordered" evidence="1">
    <location>
        <begin position="462"/>
        <end position="526"/>
    </location>
</feature>
<gene>
    <name evidence="3" type="ORF">CPLU01_14385</name>
</gene>
<feature type="domain" description="Ubiquitin-like" evidence="2">
    <location>
        <begin position="238"/>
        <end position="320"/>
    </location>
</feature>
<feature type="region of interest" description="Disordered" evidence="1">
    <location>
        <begin position="574"/>
        <end position="644"/>
    </location>
</feature>
<accession>A0A8H6JKC0</accession>
<feature type="compositionally biased region" description="Basic and acidic residues" evidence="1">
    <location>
        <begin position="504"/>
        <end position="514"/>
    </location>
</feature>
<feature type="compositionally biased region" description="Acidic residues" evidence="1">
    <location>
        <begin position="420"/>
        <end position="430"/>
    </location>
</feature>
<dbReference type="Pfam" id="PF22893">
    <property type="entry name" value="ULD_2"/>
    <property type="match status" value="1"/>
</dbReference>
<dbReference type="AlphaFoldDB" id="A0A8H6JKC0"/>
<dbReference type="InterPro" id="IPR054464">
    <property type="entry name" value="ULD_fung"/>
</dbReference>